<dbReference type="GeneID" id="37252016"/>
<dbReference type="PANTHER" id="PTHR10039:SF15">
    <property type="entry name" value="NACHT DOMAIN-CONTAINING PROTEIN"/>
    <property type="match status" value="1"/>
</dbReference>
<keyword evidence="1" id="KW-0677">Repeat</keyword>
<dbReference type="Gene3D" id="3.40.50.300">
    <property type="entry name" value="P-loop containing nucleotide triphosphate hydrolases"/>
    <property type="match status" value="1"/>
</dbReference>
<dbReference type="PANTHER" id="PTHR10039">
    <property type="entry name" value="AMELOGENIN"/>
    <property type="match status" value="1"/>
</dbReference>
<protein>
    <recommendedName>
        <fullName evidence="2">Nephrocystin 3-like N-terminal domain-containing protein</fullName>
    </recommendedName>
</protein>
<dbReference type="Pfam" id="PF24883">
    <property type="entry name" value="NPHP3_N"/>
    <property type="match status" value="1"/>
</dbReference>
<accession>A0A2L2TS61</accession>
<dbReference type="STRING" id="56646.A0A2L2TS61"/>
<name>A0A2L2TS61_9HYPO</name>
<evidence type="ECO:0000256" key="1">
    <source>
        <dbReference type="ARBA" id="ARBA00022737"/>
    </source>
</evidence>
<evidence type="ECO:0000313" key="4">
    <source>
        <dbReference type="Proteomes" id="UP000245910"/>
    </source>
</evidence>
<dbReference type="KEGG" id="fvn:FVRRES_00372"/>
<sequence length="214" mass="24459">MSEEHAANFNEILATCQTVLHKLESMMNKWSGISDTSKSKTAQRLWKRLRWEPDEVSDLRMQITSKVALLNAFTDQATSQNVAKLVHRNDNDEEQAMLDWLSSIDYIPQQNHLVSRLQANSRRWLFDSAEYQNWEKQRGQVLFCPGDPGTGKTFATVIVLETLQEQAQDNPHVLNTFTYCTYQAPDQDVQGLISSLFRNSLQQAANIPEAILSK</sequence>
<evidence type="ECO:0000313" key="3">
    <source>
        <dbReference type="EMBL" id="CEI63860.1"/>
    </source>
</evidence>
<keyword evidence="4" id="KW-1185">Reference proteome</keyword>
<dbReference type="RefSeq" id="XP_025587580.1">
    <property type="nucleotide sequence ID" value="XM_025731954.2"/>
</dbReference>
<dbReference type="InterPro" id="IPR056884">
    <property type="entry name" value="NPHP3-like_N"/>
</dbReference>
<proteinExistence type="predicted"/>
<reference evidence="4" key="1">
    <citation type="submission" date="2014-10" db="EMBL/GenBank/DDBJ databases">
        <authorList>
            <person name="King R."/>
        </authorList>
    </citation>
    <scope>NUCLEOTIDE SEQUENCE [LARGE SCALE GENOMIC DNA]</scope>
    <source>
        <strain evidence="4">A3/5</strain>
    </source>
</reference>
<organism evidence="3 4">
    <name type="scientific">Fusarium venenatum</name>
    <dbReference type="NCBI Taxonomy" id="56646"/>
    <lineage>
        <taxon>Eukaryota</taxon>
        <taxon>Fungi</taxon>
        <taxon>Dikarya</taxon>
        <taxon>Ascomycota</taxon>
        <taxon>Pezizomycotina</taxon>
        <taxon>Sordariomycetes</taxon>
        <taxon>Hypocreomycetidae</taxon>
        <taxon>Hypocreales</taxon>
        <taxon>Nectriaceae</taxon>
        <taxon>Fusarium</taxon>
    </lineage>
</organism>
<dbReference type="OrthoDB" id="1577640at2759"/>
<dbReference type="EMBL" id="LN649229">
    <property type="protein sequence ID" value="CEI63860.1"/>
    <property type="molecule type" value="Genomic_DNA"/>
</dbReference>
<evidence type="ECO:0000259" key="2">
    <source>
        <dbReference type="Pfam" id="PF24883"/>
    </source>
</evidence>
<feature type="domain" description="Nephrocystin 3-like N-terminal" evidence="2">
    <location>
        <begin position="121"/>
        <end position="213"/>
    </location>
</feature>
<dbReference type="AlphaFoldDB" id="A0A2L2TS61"/>
<dbReference type="SUPFAM" id="SSF52540">
    <property type="entry name" value="P-loop containing nucleoside triphosphate hydrolases"/>
    <property type="match status" value="1"/>
</dbReference>
<dbReference type="Proteomes" id="UP000245910">
    <property type="component" value="Chromosome I"/>
</dbReference>
<dbReference type="InterPro" id="IPR027417">
    <property type="entry name" value="P-loop_NTPase"/>
</dbReference>